<dbReference type="GO" id="GO:0003677">
    <property type="term" value="F:DNA binding"/>
    <property type="evidence" value="ECO:0007669"/>
    <property type="project" value="TreeGrafter"/>
</dbReference>
<feature type="compositionally biased region" description="Low complexity" evidence="15">
    <location>
        <begin position="683"/>
        <end position="696"/>
    </location>
</feature>
<dbReference type="SMART" id="SM00571">
    <property type="entry name" value="DDT"/>
    <property type="match status" value="1"/>
</dbReference>
<keyword evidence="6" id="KW-0805">Transcription regulation</keyword>
<name>A0AAN9Y6R5_9HEMI</name>
<feature type="compositionally biased region" description="Basic and acidic residues" evidence="15">
    <location>
        <begin position="368"/>
        <end position="383"/>
    </location>
</feature>
<dbReference type="SMART" id="SM00297">
    <property type="entry name" value="BROMO"/>
    <property type="match status" value="1"/>
</dbReference>
<evidence type="ECO:0000256" key="10">
    <source>
        <dbReference type="ARBA" id="ARBA00023242"/>
    </source>
</evidence>
<keyword evidence="9" id="KW-0804">Transcription</keyword>
<feature type="region of interest" description="Disordered" evidence="15">
    <location>
        <begin position="359"/>
        <end position="383"/>
    </location>
</feature>
<dbReference type="InterPro" id="IPR013136">
    <property type="entry name" value="WSTF_Acf1_Cbp146"/>
</dbReference>
<dbReference type="PROSITE" id="PS01359">
    <property type="entry name" value="ZF_PHD_1"/>
    <property type="match status" value="2"/>
</dbReference>
<dbReference type="PRINTS" id="PR00503">
    <property type="entry name" value="BROMODOMAIN"/>
</dbReference>
<dbReference type="GO" id="GO:0006355">
    <property type="term" value="P:regulation of DNA-templated transcription"/>
    <property type="evidence" value="ECO:0007669"/>
    <property type="project" value="TreeGrafter"/>
</dbReference>
<accession>A0AAN9Y6R5</accession>
<dbReference type="InterPro" id="IPR019787">
    <property type="entry name" value="Znf_PHD-finger"/>
</dbReference>
<evidence type="ECO:0000313" key="20">
    <source>
        <dbReference type="EMBL" id="KAK7595422.1"/>
    </source>
</evidence>
<feature type="region of interest" description="Disordered" evidence="15">
    <location>
        <begin position="176"/>
        <end position="197"/>
    </location>
</feature>
<dbReference type="InterPro" id="IPR036427">
    <property type="entry name" value="Bromodomain-like_sf"/>
</dbReference>
<comment type="subcellular location">
    <subcellularLocation>
        <location evidence="1 14">Nucleus</location>
    </subcellularLocation>
</comment>
<feature type="compositionally biased region" description="Polar residues" evidence="15">
    <location>
        <begin position="311"/>
        <end position="321"/>
    </location>
</feature>
<dbReference type="SUPFAM" id="SSF57903">
    <property type="entry name" value="FYVE/PHD zinc finger"/>
    <property type="match status" value="2"/>
</dbReference>
<dbReference type="InterPro" id="IPR019786">
    <property type="entry name" value="Zinc_finger_PHD-type_CS"/>
</dbReference>
<feature type="domain" description="PHD-type" evidence="17">
    <location>
        <begin position="1177"/>
        <end position="1227"/>
    </location>
</feature>
<dbReference type="SMART" id="SM00249">
    <property type="entry name" value="PHD"/>
    <property type="match status" value="2"/>
</dbReference>
<feature type="compositionally biased region" description="Basic and acidic residues" evidence="15">
    <location>
        <begin position="1506"/>
        <end position="1516"/>
    </location>
</feature>
<dbReference type="InterPro" id="IPR028942">
    <property type="entry name" value="WHIM1_dom"/>
</dbReference>
<keyword evidence="2" id="KW-0597">Phosphoprotein</keyword>
<dbReference type="PANTHER" id="PTHR46510">
    <property type="entry name" value="BROMODOMAIN ADJACENT TO ZINC FINGER DOMAIN PROTEIN 1A"/>
    <property type="match status" value="1"/>
</dbReference>
<dbReference type="Proteomes" id="UP001367676">
    <property type="component" value="Unassembled WGS sequence"/>
</dbReference>
<feature type="domain" description="WAC" evidence="19">
    <location>
        <begin position="22"/>
        <end position="129"/>
    </location>
</feature>
<comment type="caution">
    <text evidence="20">The sequence shown here is derived from an EMBL/GenBank/DDBJ whole genome shotgun (WGS) entry which is preliminary data.</text>
</comment>
<feature type="compositionally biased region" description="Acidic residues" evidence="15">
    <location>
        <begin position="1517"/>
        <end position="1594"/>
    </location>
</feature>
<dbReference type="PANTHER" id="PTHR46510:SF1">
    <property type="entry name" value="BROMODOMAIN ADJACENT TO ZINC FINGER DOMAIN PROTEIN 1A"/>
    <property type="match status" value="1"/>
</dbReference>
<dbReference type="EMBL" id="JBBCAQ010000018">
    <property type="protein sequence ID" value="KAK7595422.1"/>
    <property type="molecule type" value="Genomic_DNA"/>
</dbReference>
<keyword evidence="10 14" id="KW-0539">Nucleus</keyword>
<evidence type="ECO:0000313" key="21">
    <source>
        <dbReference type="Proteomes" id="UP001367676"/>
    </source>
</evidence>
<keyword evidence="3" id="KW-0479">Metal-binding</keyword>
<feature type="region of interest" description="Disordered" evidence="15">
    <location>
        <begin position="1506"/>
        <end position="1594"/>
    </location>
</feature>
<feature type="region of interest" description="Disordered" evidence="15">
    <location>
        <begin position="243"/>
        <end position="345"/>
    </location>
</feature>
<dbReference type="PROSITE" id="PS50016">
    <property type="entry name" value="ZF_PHD_2"/>
    <property type="match status" value="2"/>
</dbReference>
<dbReference type="Pfam" id="PF00628">
    <property type="entry name" value="PHD"/>
    <property type="match status" value="2"/>
</dbReference>
<evidence type="ECO:0000259" key="17">
    <source>
        <dbReference type="PROSITE" id="PS50016"/>
    </source>
</evidence>
<dbReference type="GO" id="GO:0008270">
    <property type="term" value="F:zinc ion binding"/>
    <property type="evidence" value="ECO:0007669"/>
    <property type="project" value="UniProtKB-KW"/>
</dbReference>
<keyword evidence="8 12" id="KW-0103">Bromodomain</keyword>
<dbReference type="GO" id="GO:0006338">
    <property type="term" value="P:chromatin remodeling"/>
    <property type="evidence" value="ECO:0007669"/>
    <property type="project" value="InterPro"/>
</dbReference>
<evidence type="ECO:0000259" key="16">
    <source>
        <dbReference type="PROSITE" id="PS50014"/>
    </source>
</evidence>
<dbReference type="PROSITE" id="PS50014">
    <property type="entry name" value="BROMODOMAIN_2"/>
    <property type="match status" value="1"/>
</dbReference>
<dbReference type="GO" id="GO:0031445">
    <property type="term" value="P:regulation of heterochromatin formation"/>
    <property type="evidence" value="ECO:0007669"/>
    <property type="project" value="TreeGrafter"/>
</dbReference>
<evidence type="ECO:0000256" key="11">
    <source>
        <dbReference type="ARBA" id="ARBA00068253"/>
    </source>
</evidence>
<dbReference type="Gene3D" id="1.20.920.10">
    <property type="entry name" value="Bromodomain-like"/>
    <property type="match status" value="1"/>
</dbReference>
<proteinExistence type="predicted"/>
<protein>
    <recommendedName>
        <fullName evidence="11">Bromodomain adjacent to zinc finger domain protein 1A</fullName>
    </recommendedName>
</protein>
<feature type="domain" description="DDT" evidence="18">
    <location>
        <begin position="422"/>
        <end position="487"/>
    </location>
</feature>
<evidence type="ECO:0000256" key="2">
    <source>
        <dbReference type="ARBA" id="ARBA00022553"/>
    </source>
</evidence>
<feature type="domain" description="PHD-type" evidence="17">
    <location>
        <begin position="1263"/>
        <end position="1310"/>
    </location>
</feature>
<dbReference type="Pfam" id="PF15613">
    <property type="entry name" value="WSD"/>
    <property type="match status" value="1"/>
</dbReference>
<organism evidence="20 21">
    <name type="scientific">Parthenolecanium corni</name>
    <dbReference type="NCBI Taxonomy" id="536013"/>
    <lineage>
        <taxon>Eukaryota</taxon>
        <taxon>Metazoa</taxon>
        <taxon>Ecdysozoa</taxon>
        <taxon>Arthropoda</taxon>
        <taxon>Hexapoda</taxon>
        <taxon>Insecta</taxon>
        <taxon>Pterygota</taxon>
        <taxon>Neoptera</taxon>
        <taxon>Paraneoptera</taxon>
        <taxon>Hemiptera</taxon>
        <taxon>Sternorrhyncha</taxon>
        <taxon>Coccoidea</taxon>
        <taxon>Coccidae</taxon>
        <taxon>Parthenolecanium</taxon>
    </lineage>
</organism>
<dbReference type="SUPFAM" id="SSF47370">
    <property type="entry name" value="Bromodomain"/>
    <property type="match status" value="1"/>
</dbReference>
<feature type="compositionally biased region" description="Basic and acidic residues" evidence="15">
    <location>
        <begin position="285"/>
        <end position="306"/>
    </location>
</feature>
<evidence type="ECO:0000259" key="19">
    <source>
        <dbReference type="PROSITE" id="PS51136"/>
    </source>
</evidence>
<dbReference type="InterPro" id="IPR001965">
    <property type="entry name" value="Znf_PHD"/>
</dbReference>
<dbReference type="Pfam" id="PF10537">
    <property type="entry name" value="WAC_Acf1_DNA_bd"/>
    <property type="match status" value="1"/>
</dbReference>
<keyword evidence="21" id="KW-1185">Reference proteome</keyword>
<dbReference type="GO" id="GO:0045740">
    <property type="term" value="P:positive regulation of DNA replication"/>
    <property type="evidence" value="ECO:0007669"/>
    <property type="project" value="TreeGrafter"/>
</dbReference>
<evidence type="ECO:0000259" key="18">
    <source>
        <dbReference type="PROSITE" id="PS50827"/>
    </source>
</evidence>
<evidence type="ECO:0000256" key="5">
    <source>
        <dbReference type="ARBA" id="ARBA00022833"/>
    </source>
</evidence>
<dbReference type="InterPro" id="IPR011011">
    <property type="entry name" value="Znf_FYVE_PHD"/>
</dbReference>
<feature type="domain" description="Bromo" evidence="16">
    <location>
        <begin position="1411"/>
        <end position="1481"/>
    </location>
</feature>
<dbReference type="InterPro" id="IPR047171">
    <property type="entry name" value="BAZ1A"/>
</dbReference>
<evidence type="ECO:0000256" key="1">
    <source>
        <dbReference type="ARBA" id="ARBA00004123"/>
    </source>
</evidence>
<dbReference type="GO" id="GO:0000228">
    <property type="term" value="C:nuclear chromosome"/>
    <property type="evidence" value="ECO:0007669"/>
    <property type="project" value="TreeGrafter"/>
</dbReference>
<keyword evidence="4 13" id="KW-0863">Zinc-finger</keyword>
<evidence type="ECO:0000256" key="8">
    <source>
        <dbReference type="ARBA" id="ARBA00023117"/>
    </source>
</evidence>
<dbReference type="Pfam" id="PF00439">
    <property type="entry name" value="Bromodomain"/>
    <property type="match status" value="1"/>
</dbReference>
<feature type="region of interest" description="Disordered" evidence="15">
    <location>
        <begin position="1360"/>
        <end position="1386"/>
    </location>
</feature>
<evidence type="ECO:0000256" key="7">
    <source>
        <dbReference type="ARBA" id="ARBA00023054"/>
    </source>
</evidence>
<feature type="region of interest" description="Disordered" evidence="15">
    <location>
        <begin position="1320"/>
        <end position="1342"/>
    </location>
</feature>
<dbReference type="PROSITE" id="PS50827">
    <property type="entry name" value="DDT"/>
    <property type="match status" value="1"/>
</dbReference>
<evidence type="ECO:0000256" key="9">
    <source>
        <dbReference type="ARBA" id="ARBA00023163"/>
    </source>
</evidence>
<feature type="compositionally biased region" description="Acidic residues" evidence="15">
    <location>
        <begin position="1361"/>
        <end position="1371"/>
    </location>
</feature>
<feature type="region of interest" description="Disordered" evidence="15">
    <location>
        <begin position="662"/>
        <end position="702"/>
    </location>
</feature>
<evidence type="ECO:0000256" key="15">
    <source>
        <dbReference type="SAM" id="MobiDB-lite"/>
    </source>
</evidence>
<evidence type="ECO:0000256" key="12">
    <source>
        <dbReference type="PROSITE-ProRule" id="PRU00035"/>
    </source>
</evidence>
<dbReference type="GO" id="GO:0008623">
    <property type="term" value="C:CHRAC"/>
    <property type="evidence" value="ECO:0007669"/>
    <property type="project" value="TreeGrafter"/>
</dbReference>
<dbReference type="PROSITE" id="PS00633">
    <property type="entry name" value="BROMODOMAIN_1"/>
    <property type="match status" value="1"/>
</dbReference>
<keyword evidence="7" id="KW-0175">Coiled coil</keyword>
<dbReference type="InterPro" id="IPR001487">
    <property type="entry name" value="Bromodomain"/>
</dbReference>
<dbReference type="InterPro" id="IPR018501">
    <property type="entry name" value="DDT_dom"/>
</dbReference>
<evidence type="ECO:0000256" key="14">
    <source>
        <dbReference type="PROSITE-ProRule" id="PRU00475"/>
    </source>
</evidence>
<evidence type="ECO:0000256" key="6">
    <source>
        <dbReference type="ARBA" id="ARBA00023015"/>
    </source>
</evidence>
<dbReference type="PROSITE" id="PS51136">
    <property type="entry name" value="WAC"/>
    <property type="match status" value="1"/>
</dbReference>
<feature type="compositionally biased region" description="Low complexity" evidence="15">
    <location>
        <begin position="261"/>
        <end position="275"/>
    </location>
</feature>
<reference evidence="20 21" key="1">
    <citation type="submission" date="2024-03" db="EMBL/GenBank/DDBJ databases">
        <title>Adaptation during the transition from Ophiocordyceps entomopathogen to insect associate is accompanied by gene loss and intensified selection.</title>
        <authorList>
            <person name="Ward C.M."/>
            <person name="Onetto C.A."/>
            <person name="Borneman A.R."/>
        </authorList>
    </citation>
    <scope>NUCLEOTIDE SEQUENCE [LARGE SCALE GENOMIC DNA]</scope>
    <source>
        <strain evidence="20">AWRI1</strain>
        <tissue evidence="20">Single Adult Female</tissue>
    </source>
</reference>
<dbReference type="Gene3D" id="3.30.40.10">
    <property type="entry name" value="Zinc/RING finger domain, C3HC4 (zinc finger)"/>
    <property type="match status" value="2"/>
</dbReference>
<dbReference type="InterPro" id="IPR028941">
    <property type="entry name" value="WHIM2_dom"/>
</dbReference>
<evidence type="ECO:0000256" key="13">
    <source>
        <dbReference type="PROSITE-ProRule" id="PRU00146"/>
    </source>
</evidence>
<dbReference type="InterPro" id="IPR013083">
    <property type="entry name" value="Znf_RING/FYVE/PHD"/>
</dbReference>
<keyword evidence="5" id="KW-0862">Zinc</keyword>
<dbReference type="FunFam" id="3.30.40.10:FF:000300">
    <property type="entry name" value="Bromodomain adjacent to zinc finger domain protein 1A"/>
    <property type="match status" value="1"/>
</dbReference>
<sequence>MPLLNKKRFEKNPIPLGLKDTDRVFYCEATNEIFDNYQEFAERIILCNSLVWACEETGRSGLTYIEAVECEKNAKKLLNEFPYELRRPILFLVTLSKRSALSDLTEDIFLYARERYFIGEQIEYNSHGDHWVSCRVLEVIAPSSKDLTDVKNGVKPNERHFWPPGSAYEYEIQTKTQANGDKPERVRTSASKLRRKKSTYTRDRNQLFIKHYVSKIDGIWKLKDSSLHLYEVDKVRFEQIFAGPPPKFVRSDTPKKNVKRPSIVSSSSSIKSPVKNGVIPSQKNKKQESIDKYLKPKSSSDKELKSPKRVLSSSGSASNNKKLNRSNDSVKRQVPKKSAEKRKSTEEIIERELLEKRKKMMEHQQQLIEKKQQKQLDSQRKRDEKKKLEEFIKEWNKTREDLELEDLRDLPIPVPICLQTPNDNFGQLIMLYEFFQTFADQVGVKNFFPAGVTIDLLDRALSQTELAGPLFDFIHLLLAAIFRLQEEEEDEIGETYDSLAISEFDSGSIASSAELDPGIKLAAVAVNYPLAFHGVPLQKLTIDATTISEVLRLHLLSSGIRVSETCHRWRIQEKTGYVGSVDDPGVWFRNEHAHIMNALSEKCVSELPVADRIAILECLVHQVMMFAAVRDLVHENVDTFRQKRVELRTAFAAEIKKEKELSQQRKKKAEKALNGNGAVDNKTGSTSGGNNASAAAEEMTDEQLEKLEKDVQRRKDDLKRQLAEITIDNLRIQLAPIGMDRAYRRFWLFPSVPGVFVEDHELHPPPCLPRGTPKPNLALMKEKDPLSYVRKLFQNEYNKENTGVAAAAVASPKKGNARLANTSAAGVGVTSNASGGPAGTSVGTAVTSDGKSEEPYYVALSCWGDNDSCPVHKRRSSRPRWSYYRTRGEFEKLLESLNTRGKRESKLHAMLTQYQEFVLKGMAHPFINLNPNVEIEDENGSVVPAEIRKSSRGNPSYDNAMFDFPPETEIEIVLESLLRNLILDIEEKSNAGGLGSLKVLNRSKWVEAIINNSYEQCCENLTWGPTPNELKPELLDSDLKSITKGEWNSNFELIYPWNSFYFENSIYDKITCNSCSPSTEKKYLNLDKFEALNQAAIDVNPKVNDLARAILQIEQSIELHYLKPPLGMEKVKANKAGHSEILKRWEVSLMSSTTFAQLFLHLCTLDNSIAWNRSALNANCRICRRRGDPESMLLCDMCNKGHHMYCLKPKLTKVPKGDWFCPYCKPPTKEPSRKKKYVYGMESDDEMDRRSPIPIEKMELVNKGKCKTCGERGLTIGCSKCPKRYHLTCLIPPLRKAPTINWSCLSCRKISARKADENHDNFLNSLDSSGEPLRASRRKTSKAANEKIYRFVKQLRRPNSSDDELYGEENEPSTLNGRGRSRRTRNSLESDYIGQLPLDNALLQEMLNKIMRHEDSWPFLRPVTRFEAADYTKIVKRPMDFATIKYNLNMLKYRTNSQVISDSMLVFNNCFLYNKETAEVYKAGMRLLEYFKKLCEEMNFKKELQDVENQSERFNADDDNEEEEEEEEADSGENAEMEVDEYESGQPEMEEVEEGDEVDEEGDEVDEEGDEEDVEDVEYDDRQETDEEDDFEDD</sequence>
<dbReference type="Pfam" id="PF15612">
    <property type="entry name" value="WHIM1"/>
    <property type="match status" value="1"/>
</dbReference>
<evidence type="ECO:0000256" key="3">
    <source>
        <dbReference type="ARBA" id="ARBA00022723"/>
    </source>
</evidence>
<dbReference type="InterPro" id="IPR018359">
    <property type="entry name" value="Bromodomain_CS"/>
</dbReference>
<gene>
    <name evidence="20" type="ORF">V9T40_013247</name>
</gene>
<evidence type="ECO:0000256" key="4">
    <source>
        <dbReference type="ARBA" id="ARBA00022771"/>
    </source>
</evidence>